<evidence type="ECO:0000259" key="3">
    <source>
        <dbReference type="SMART" id="SM00568"/>
    </source>
</evidence>
<organism evidence="4 5">
    <name type="scientific">Zootermopsis nevadensis</name>
    <name type="common">Dampwood termite</name>
    <dbReference type="NCBI Taxonomy" id="136037"/>
    <lineage>
        <taxon>Eukaryota</taxon>
        <taxon>Metazoa</taxon>
        <taxon>Ecdysozoa</taxon>
        <taxon>Arthropoda</taxon>
        <taxon>Hexapoda</taxon>
        <taxon>Insecta</taxon>
        <taxon>Pterygota</taxon>
        <taxon>Neoptera</taxon>
        <taxon>Polyneoptera</taxon>
        <taxon>Dictyoptera</taxon>
        <taxon>Blattodea</taxon>
        <taxon>Blattoidea</taxon>
        <taxon>Termitoidae</taxon>
        <taxon>Termopsidae</taxon>
        <taxon>Zootermopsis</taxon>
    </lineage>
</organism>
<dbReference type="STRING" id="136037.A0A067R9J7"/>
<dbReference type="GO" id="GO:0140268">
    <property type="term" value="C:endoplasmic reticulum-plasma membrane contact site"/>
    <property type="evidence" value="ECO:0007669"/>
    <property type="project" value="TreeGrafter"/>
</dbReference>
<dbReference type="PANTHER" id="PTHR23319">
    <property type="entry name" value="GRAM DOMAIN CONTAINING 1B, ISOFORM E"/>
    <property type="match status" value="1"/>
</dbReference>
<feature type="domain" description="GRAM" evidence="3">
    <location>
        <begin position="34"/>
        <end position="101"/>
    </location>
</feature>
<dbReference type="Gene3D" id="2.30.29.30">
    <property type="entry name" value="Pleckstrin-homology domain (PH domain)/Phosphotyrosine-binding domain (PTB)"/>
    <property type="match status" value="1"/>
</dbReference>
<keyword evidence="2" id="KW-1133">Transmembrane helix</keyword>
<dbReference type="Proteomes" id="UP000027135">
    <property type="component" value="Unassembled WGS sequence"/>
</dbReference>
<evidence type="ECO:0000256" key="1">
    <source>
        <dbReference type="SAM" id="MobiDB-lite"/>
    </source>
</evidence>
<feature type="region of interest" description="Disordered" evidence="1">
    <location>
        <begin position="327"/>
        <end position="360"/>
    </location>
</feature>
<dbReference type="SMART" id="SM00568">
    <property type="entry name" value="GRAM"/>
    <property type="match status" value="1"/>
</dbReference>
<feature type="region of interest" description="Disordered" evidence="1">
    <location>
        <begin position="162"/>
        <end position="217"/>
    </location>
</feature>
<proteinExistence type="predicted"/>
<keyword evidence="5" id="KW-1185">Reference proteome</keyword>
<dbReference type="GO" id="GO:0005789">
    <property type="term" value="C:endoplasmic reticulum membrane"/>
    <property type="evidence" value="ECO:0007669"/>
    <property type="project" value="TreeGrafter"/>
</dbReference>
<dbReference type="InterPro" id="IPR011993">
    <property type="entry name" value="PH-like_dom_sf"/>
</dbReference>
<dbReference type="GO" id="GO:0120015">
    <property type="term" value="F:sterol transfer activity"/>
    <property type="evidence" value="ECO:0007669"/>
    <property type="project" value="TreeGrafter"/>
</dbReference>
<dbReference type="Pfam" id="PF02893">
    <property type="entry name" value="GRAM"/>
    <property type="match status" value="1"/>
</dbReference>
<dbReference type="AlphaFoldDB" id="A0A067R9J7"/>
<protein>
    <submittedName>
        <fullName evidence="4">GRAM domain-containing protein 1B</fullName>
    </submittedName>
</protein>
<dbReference type="InterPro" id="IPR004182">
    <property type="entry name" value="GRAM"/>
</dbReference>
<evidence type="ECO:0000256" key="2">
    <source>
        <dbReference type="SAM" id="Phobius"/>
    </source>
</evidence>
<feature type="transmembrane region" description="Helical" evidence="2">
    <location>
        <begin position="236"/>
        <end position="257"/>
    </location>
</feature>
<dbReference type="InterPro" id="IPR051482">
    <property type="entry name" value="Cholesterol_transport"/>
</dbReference>
<dbReference type="PANTHER" id="PTHR23319:SF13">
    <property type="entry name" value="GRAM DOMAIN-CONTAINING PROTEIN"/>
    <property type="match status" value="1"/>
</dbReference>
<accession>A0A067R9J7</accession>
<dbReference type="GO" id="GO:0032934">
    <property type="term" value="F:sterol binding"/>
    <property type="evidence" value="ECO:0007669"/>
    <property type="project" value="TreeGrafter"/>
</dbReference>
<dbReference type="InParanoid" id="A0A067R9J7"/>
<keyword evidence="2" id="KW-0472">Membrane</keyword>
<evidence type="ECO:0000313" key="5">
    <source>
        <dbReference type="Proteomes" id="UP000027135"/>
    </source>
</evidence>
<gene>
    <name evidence="4" type="ORF">L798_06073</name>
</gene>
<feature type="region of interest" description="Disordered" evidence="1">
    <location>
        <begin position="1"/>
        <end position="33"/>
    </location>
</feature>
<sequence>MTQARPQPACDPLVTPAGPPSPEQQPSSSKSRQKKFHRHFKQVAAEEHVLNYYSCALVGDILLQGHLYITKNYFGFYSNVFGYVTKLLIPTVSVLKISKEKTARIIPNAVGVATEEDKHVFCSLLSRDSTYRLMVQVWKTAVNPGPQDTLSSTKMLKSEVDSASGYMHPNDDDDDSSSVSGSEHSCPPTPAESHTDVSHSESCPSKLPNGNVGVSEKSTRFTRGGTIFSLLPRPTLILIISTGLLVLLFLSAAFLLYRIGRIHTQFSESPIITGSDEVYQEVLKWQTHLHSKSANEVQEFLNANLDQLAKVRQSLEALSLLIVTDDSNKSKSPAASHKSAQLSNLHQQQAPAPLPQDKHS</sequence>
<dbReference type="OMA" id="QLPVCNV"/>
<dbReference type="eggNOG" id="KOG1032">
    <property type="taxonomic scope" value="Eukaryota"/>
</dbReference>
<dbReference type="GO" id="GO:0032366">
    <property type="term" value="P:intracellular sterol transport"/>
    <property type="evidence" value="ECO:0007669"/>
    <property type="project" value="TreeGrafter"/>
</dbReference>
<dbReference type="CDD" id="cd13220">
    <property type="entry name" value="PH-GRAM_GRAMDC"/>
    <property type="match status" value="1"/>
</dbReference>
<feature type="compositionally biased region" description="Low complexity" evidence="1">
    <location>
        <begin position="330"/>
        <end position="340"/>
    </location>
</feature>
<dbReference type="GO" id="GO:0005886">
    <property type="term" value="C:plasma membrane"/>
    <property type="evidence" value="ECO:0007669"/>
    <property type="project" value="TreeGrafter"/>
</dbReference>
<evidence type="ECO:0000313" key="4">
    <source>
        <dbReference type="EMBL" id="KDR19279.1"/>
    </source>
</evidence>
<reference evidence="4 5" key="1">
    <citation type="journal article" date="2014" name="Nat. Commun.">
        <title>Molecular traces of alternative social organization in a termite genome.</title>
        <authorList>
            <person name="Terrapon N."/>
            <person name="Li C."/>
            <person name="Robertson H.M."/>
            <person name="Ji L."/>
            <person name="Meng X."/>
            <person name="Booth W."/>
            <person name="Chen Z."/>
            <person name="Childers C.P."/>
            <person name="Glastad K.M."/>
            <person name="Gokhale K."/>
            <person name="Gowin J."/>
            <person name="Gronenberg W."/>
            <person name="Hermansen R.A."/>
            <person name="Hu H."/>
            <person name="Hunt B.G."/>
            <person name="Huylmans A.K."/>
            <person name="Khalil S.M."/>
            <person name="Mitchell R.D."/>
            <person name="Munoz-Torres M.C."/>
            <person name="Mustard J.A."/>
            <person name="Pan H."/>
            <person name="Reese J.T."/>
            <person name="Scharf M.E."/>
            <person name="Sun F."/>
            <person name="Vogel H."/>
            <person name="Xiao J."/>
            <person name="Yang W."/>
            <person name="Yang Z."/>
            <person name="Yang Z."/>
            <person name="Zhou J."/>
            <person name="Zhu J."/>
            <person name="Brent C.S."/>
            <person name="Elsik C.G."/>
            <person name="Goodisman M.A."/>
            <person name="Liberles D.A."/>
            <person name="Roe R.M."/>
            <person name="Vargo E.L."/>
            <person name="Vilcinskas A."/>
            <person name="Wang J."/>
            <person name="Bornberg-Bauer E."/>
            <person name="Korb J."/>
            <person name="Zhang G."/>
            <person name="Liebig J."/>
        </authorList>
    </citation>
    <scope>NUCLEOTIDE SEQUENCE [LARGE SCALE GENOMIC DNA]</scope>
    <source>
        <tissue evidence="4">Whole organism</tissue>
    </source>
</reference>
<dbReference type="EMBL" id="KK852655">
    <property type="protein sequence ID" value="KDR19279.1"/>
    <property type="molecule type" value="Genomic_DNA"/>
</dbReference>
<keyword evidence="2" id="KW-0812">Transmembrane</keyword>
<name>A0A067R9J7_ZOONE</name>